<dbReference type="Pfam" id="PF13966">
    <property type="entry name" value="zf-RVT"/>
    <property type="match status" value="1"/>
</dbReference>
<dbReference type="RefSeq" id="XP_056695719.1">
    <property type="nucleotide sequence ID" value="XM_056839741.1"/>
</dbReference>
<dbReference type="GeneID" id="130470136"/>
<evidence type="ECO:0008006" key="5">
    <source>
        <dbReference type="Google" id="ProtNLM"/>
    </source>
</evidence>
<evidence type="ECO:0000313" key="4">
    <source>
        <dbReference type="RefSeq" id="XP_056695719.1"/>
    </source>
</evidence>
<proteinExistence type="predicted"/>
<keyword evidence="3" id="KW-1185">Reference proteome</keyword>
<feature type="domain" description="Reverse transcriptase" evidence="1">
    <location>
        <begin position="210"/>
        <end position="345"/>
    </location>
</feature>
<evidence type="ECO:0000259" key="1">
    <source>
        <dbReference type="Pfam" id="PF00078"/>
    </source>
</evidence>
<gene>
    <name evidence="4" type="primary">LOC130470136</name>
</gene>
<accession>A0ABM3RJC8</accession>
<feature type="domain" description="Reverse transcriptase zinc-binding" evidence="2">
    <location>
        <begin position="595"/>
        <end position="675"/>
    </location>
</feature>
<dbReference type="InterPro" id="IPR043502">
    <property type="entry name" value="DNA/RNA_pol_sf"/>
</dbReference>
<dbReference type="InterPro" id="IPR000477">
    <property type="entry name" value="RT_dom"/>
</dbReference>
<protein>
    <recommendedName>
        <fullName evidence="5">Reverse transcriptase domain-containing protein</fullName>
    </recommendedName>
</protein>
<evidence type="ECO:0000259" key="2">
    <source>
        <dbReference type="Pfam" id="PF13966"/>
    </source>
</evidence>
<dbReference type="SUPFAM" id="SSF56672">
    <property type="entry name" value="DNA/RNA polymerases"/>
    <property type="match status" value="1"/>
</dbReference>
<reference evidence="3" key="1">
    <citation type="journal article" date="2021" name="Nat. Commun.">
        <title>Genomic analyses provide insights into spinach domestication and the genetic basis of agronomic traits.</title>
        <authorList>
            <person name="Cai X."/>
            <person name="Sun X."/>
            <person name="Xu C."/>
            <person name="Sun H."/>
            <person name="Wang X."/>
            <person name="Ge C."/>
            <person name="Zhang Z."/>
            <person name="Wang Q."/>
            <person name="Fei Z."/>
            <person name="Jiao C."/>
            <person name="Wang Q."/>
        </authorList>
    </citation>
    <scope>NUCLEOTIDE SEQUENCE [LARGE SCALE GENOMIC DNA]</scope>
    <source>
        <strain evidence="3">cv. Varoflay</strain>
    </source>
</reference>
<name>A0ABM3RJC8_SPIOL</name>
<organism evidence="3 4">
    <name type="scientific">Spinacia oleracea</name>
    <name type="common">Spinach</name>
    <dbReference type="NCBI Taxonomy" id="3562"/>
    <lineage>
        <taxon>Eukaryota</taxon>
        <taxon>Viridiplantae</taxon>
        <taxon>Streptophyta</taxon>
        <taxon>Embryophyta</taxon>
        <taxon>Tracheophyta</taxon>
        <taxon>Spermatophyta</taxon>
        <taxon>Magnoliopsida</taxon>
        <taxon>eudicotyledons</taxon>
        <taxon>Gunneridae</taxon>
        <taxon>Pentapetalae</taxon>
        <taxon>Caryophyllales</taxon>
        <taxon>Chenopodiaceae</taxon>
        <taxon>Chenopodioideae</taxon>
        <taxon>Anserineae</taxon>
        <taxon>Spinacia</taxon>
    </lineage>
</organism>
<reference evidence="4" key="2">
    <citation type="submission" date="2025-08" db="UniProtKB">
        <authorList>
            <consortium name="RefSeq"/>
        </authorList>
    </citation>
    <scope>IDENTIFICATION</scope>
    <source>
        <tissue evidence="4">Leaf</tissue>
    </source>
</reference>
<dbReference type="InterPro" id="IPR026960">
    <property type="entry name" value="RVT-Znf"/>
</dbReference>
<sequence>MYVLVSKLKNIKSALKELNKTGFTDIQAADIKAHQVLMEAQKAMHSNPTDLELAELQLQAIKEYKKHHEVYMDFIKQKAKLDWIKAGDENTTLFHQGIKSRILQNQVYNIHDMHGKWQDTTDTVSGAFLDYYMKLLGTTQVDRKPVFKEIVLSGPMITDQHRTILTADYTKEEVKNALFSIPGTKAPGPDGFGSFFYKDACHIVGDEVLCGRLRQVLPDLIFENQGGFVHGRYIVHNIMVIQDLVRHYGRKSVKPSCLLKVDLQKAYDTVDWCFLQEMLEILGFPDKFLKLVMTCVTTPMFSLMINGSMHGFFKSKRGLRQGDPMSPLLFVICMEYLSRILHKLTELPQIQYHPRRLPFHLLPSSSFCPAKSSSLLANKSKSAVYCHGMADTDVTRVVEASGFVRSALPFKYLGVPICSKKISAGQCDVLVDKMTARIKMWSTRNLSYTARMQLINSVLLSLHMYWAQVYILPKSVLHDITRICRGFLWSGQAYSSKPSNIAWEKVCSPKQKGGLGFRDVLTWNIASMGKYVWAITNKQDNIWIKWINSVYIKDGDWWEYQPNASASWYWRRICATRDQLKQVYSQNDLKNMTYYSVKQVYGKLIGDKPHIQWDKVVWNRLNVPKHRFICWLAMHGRLHTIATLAKLGISTSARCLICKQGDEVHEHLFFNCPYSLLCLQGLTDWLGIQITGTNLQTVICGIKRKRLSKFRTQVCYAGVAALVYLIWKSRNQSFWEHSVPTVYSVMGSLKQIVRASITVVMSQKVSRSDSSWLLSL</sequence>
<dbReference type="PANTHER" id="PTHR33116">
    <property type="entry name" value="REVERSE TRANSCRIPTASE ZINC-BINDING DOMAIN-CONTAINING PROTEIN-RELATED-RELATED"/>
    <property type="match status" value="1"/>
</dbReference>
<dbReference type="Proteomes" id="UP000813463">
    <property type="component" value="Chromosome 3"/>
</dbReference>
<dbReference type="Pfam" id="PF00078">
    <property type="entry name" value="RVT_1"/>
    <property type="match status" value="1"/>
</dbReference>
<evidence type="ECO:0000313" key="3">
    <source>
        <dbReference type="Proteomes" id="UP000813463"/>
    </source>
</evidence>
<dbReference type="PANTHER" id="PTHR33116:SF84">
    <property type="entry name" value="RNA-DIRECTED DNA POLYMERASE"/>
    <property type="match status" value="1"/>
</dbReference>